<keyword evidence="2" id="KW-0576">Peroxisome</keyword>
<dbReference type="EMBL" id="GL450875">
    <property type="protein sequence ID" value="EFN80284.1"/>
    <property type="molecule type" value="Genomic_DNA"/>
</dbReference>
<evidence type="ECO:0000313" key="5">
    <source>
        <dbReference type="EMBL" id="EFN80284.1"/>
    </source>
</evidence>
<reference evidence="5 6" key="1">
    <citation type="journal article" date="2010" name="Science">
        <title>Genomic comparison of the ants Camponotus floridanus and Harpegnathos saltator.</title>
        <authorList>
            <person name="Bonasio R."/>
            <person name="Zhang G."/>
            <person name="Ye C."/>
            <person name="Mutti N.S."/>
            <person name="Fang X."/>
            <person name="Qin N."/>
            <person name="Donahue G."/>
            <person name="Yang P."/>
            <person name="Li Q."/>
            <person name="Li C."/>
            <person name="Zhang P."/>
            <person name="Huang Z."/>
            <person name="Berger S.L."/>
            <person name="Reinberg D."/>
            <person name="Wang J."/>
            <person name="Liebig J."/>
        </authorList>
    </citation>
    <scope>NUCLEOTIDE SEQUENCE [LARGE SCALE GENOMIC DNA]</scope>
    <source>
        <strain evidence="5 6">R22 G/1</strain>
    </source>
</reference>
<dbReference type="Gene3D" id="1.10.12.10">
    <property type="entry name" value="Lyase 2-enoyl-coa Hydratase, Chain A, domain 2"/>
    <property type="match status" value="1"/>
</dbReference>
<dbReference type="Gene3D" id="3.90.226.10">
    <property type="entry name" value="2-enoyl-CoA Hydratase, Chain A, domain 1"/>
    <property type="match status" value="1"/>
</dbReference>
<evidence type="ECO:0000256" key="3">
    <source>
        <dbReference type="ARBA" id="ARBA00023235"/>
    </source>
</evidence>
<dbReference type="CDD" id="cd06558">
    <property type="entry name" value="crotonase-like"/>
    <property type="match status" value="1"/>
</dbReference>
<dbReference type="OrthoDB" id="409763at2759"/>
<dbReference type="SUPFAM" id="SSF52096">
    <property type="entry name" value="ClpP/crotonase"/>
    <property type="match status" value="1"/>
</dbReference>
<dbReference type="InParanoid" id="E2BVL4"/>
<dbReference type="GO" id="GO:0005777">
    <property type="term" value="C:peroxisome"/>
    <property type="evidence" value="ECO:0007669"/>
    <property type="project" value="UniProtKB-SubCell"/>
</dbReference>
<dbReference type="GO" id="GO:0004165">
    <property type="term" value="F:delta(3)-delta(2)-enoyl-CoA isomerase activity"/>
    <property type="evidence" value="ECO:0007669"/>
    <property type="project" value="UniProtKB-ARBA"/>
</dbReference>
<organism evidence="6">
    <name type="scientific">Harpegnathos saltator</name>
    <name type="common">Jerdon's jumping ant</name>
    <dbReference type="NCBI Taxonomy" id="610380"/>
    <lineage>
        <taxon>Eukaryota</taxon>
        <taxon>Metazoa</taxon>
        <taxon>Ecdysozoa</taxon>
        <taxon>Arthropoda</taxon>
        <taxon>Hexapoda</taxon>
        <taxon>Insecta</taxon>
        <taxon>Pterygota</taxon>
        <taxon>Neoptera</taxon>
        <taxon>Endopterygota</taxon>
        <taxon>Hymenoptera</taxon>
        <taxon>Apocrita</taxon>
        <taxon>Aculeata</taxon>
        <taxon>Formicoidea</taxon>
        <taxon>Formicidae</taxon>
        <taxon>Ponerinae</taxon>
        <taxon>Ponerini</taxon>
        <taxon>Harpegnathos</taxon>
    </lineage>
</organism>
<protein>
    <submittedName>
        <fullName evidence="5">Peroxisomal 3,2-trans-enoyl-CoA isomerase</fullName>
    </submittedName>
</protein>
<dbReference type="AlphaFoldDB" id="E2BVL4"/>
<name>E2BVL4_HARSA</name>
<keyword evidence="4" id="KW-0472">Membrane</keyword>
<dbReference type="InterPro" id="IPR001753">
    <property type="entry name" value="Enoyl-CoA_hydra/iso"/>
</dbReference>
<keyword evidence="6" id="KW-1185">Reference proteome</keyword>
<dbReference type="InterPro" id="IPR051053">
    <property type="entry name" value="ECH/Chromodomain_protein"/>
</dbReference>
<comment type="subcellular location">
    <subcellularLocation>
        <location evidence="1">Peroxisome</location>
    </subcellularLocation>
</comment>
<keyword evidence="4" id="KW-0812">Transmembrane</keyword>
<evidence type="ECO:0000256" key="4">
    <source>
        <dbReference type="SAM" id="Phobius"/>
    </source>
</evidence>
<feature type="transmembrane region" description="Helical" evidence="4">
    <location>
        <begin position="66"/>
        <end position="86"/>
    </location>
</feature>
<keyword evidence="4" id="KW-1133">Transmembrane helix</keyword>
<evidence type="ECO:0000256" key="2">
    <source>
        <dbReference type="ARBA" id="ARBA00023140"/>
    </source>
</evidence>
<accession>E2BVL4</accession>
<sequence>MYKELTALLNNSAKNREVLIFVLTATGNFFSSGTDINISEFSPTLAEDTNVAYKEFVDALIMYPKLLVAIVNGPAIGIACTILGLFDMVYASDKAYFQTPFSSLGLVAEGCSTYTFPRLLGLSKAGDMLYMGYQMSAHEAKQYGLVSKVYNHDILEEVWNYLNKISELSSESILATKYLITKWNREILLEVNAEEAKELKKRWESPDLFERILKFLMHKSKI</sequence>
<dbReference type="InterPro" id="IPR029045">
    <property type="entry name" value="ClpP/crotonase-like_dom_sf"/>
</dbReference>
<evidence type="ECO:0000256" key="1">
    <source>
        <dbReference type="ARBA" id="ARBA00004275"/>
    </source>
</evidence>
<dbReference type="STRING" id="610380.E2BVL4"/>
<dbReference type="Proteomes" id="UP000008237">
    <property type="component" value="Unassembled WGS sequence"/>
</dbReference>
<dbReference type="PANTHER" id="PTHR43684">
    <property type="match status" value="1"/>
</dbReference>
<dbReference type="InterPro" id="IPR014748">
    <property type="entry name" value="Enoyl-CoA_hydra_C"/>
</dbReference>
<dbReference type="PANTHER" id="PTHR43684:SF1">
    <property type="entry name" value="ENOYL-COA DELTA ISOMERASE 2"/>
    <property type="match status" value="1"/>
</dbReference>
<evidence type="ECO:0000313" key="6">
    <source>
        <dbReference type="Proteomes" id="UP000008237"/>
    </source>
</evidence>
<proteinExistence type="predicted"/>
<dbReference type="Pfam" id="PF00378">
    <property type="entry name" value="ECH_1"/>
    <property type="match status" value="1"/>
</dbReference>
<gene>
    <name evidence="5" type="ORF">EAI_10799</name>
</gene>
<dbReference type="OMA" id="FQAIMDF"/>
<keyword evidence="3 5" id="KW-0413">Isomerase</keyword>
<dbReference type="FunCoup" id="E2BVL4">
    <property type="interactions" value="579"/>
</dbReference>